<name>A0A8H4EQH3_GIGMA</name>
<dbReference type="GO" id="GO:0001228">
    <property type="term" value="F:DNA-binding transcription activator activity, RNA polymerase II-specific"/>
    <property type="evidence" value="ECO:0007669"/>
    <property type="project" value="TreeGrafter"/>
</dbReference>
<dbReference type="Pfam" id="PF00505">
    <property type="entry name" value="HMG_box"/>
    <property type="match status" value="1"/>
</dbReference>
<dbReference type="GO" id="GO:0005634">
    <property type="term" value="C:nucleus"/>
    <property type="evidence" value="ECO:0007669"/>
    <property type="project" value="UniProtKB-UniRule"/>
</dbReference>
<dbReference type="EMBL" id="WTPW01000209">
    <property type="protein sequence ID" value="KAF0534782.1"/>
    <property type="molecule type" value="Genomic_DNA"/>
</dbReference>
<sequence length="209" mass="24530">MQFQEGIIDGTFDERHWNNSFIPWYSLHPQNIVLNTHIPNFQQLPSADSHLNGSQYYAILPITCEPNTKAIPSTVHTCDMVDLIQETACKIFKANDIKLPRPMNSFMLYRKVKAKEIRAKNPRITTGNLSKEISKMWHKEPLEVKSKFMKMAEEAKQQHMKKYPDYKYCPKFSKKFMQRNWSENSSSSTPVVGKKFVNLFQDTWKYDKS</sequence>
<evidence type="ECO:0000259" key="4">
    <source>
        <dbReference type="PROSITE" id="PS50118"/>
    </source>
</evidence>
<dbReference type="Proteomes" id="UP000439903">
    <property type="component" value="Unassembled WGS sequence"/>
</dbReference>
<dbReference type="OrthoDB" id="6247875at2759"/>
<dbReference type="InterPro" id="IPR050140">
    <property type="entry name" value="SRY-related_HMG-box_TF-like"/>
</dbReference>
<accession>A0A8H4EQH3</accession>
<dbReference type="PANTHER" id="PTHR10270:SF161">
    <property type="entry name" value="SEX-DETERMINING REGION Y PROTEIN"/>
    <property type="match status" value="1"/>
</dbReference>
<proteinExistence type="predicted"/>
<reference evidence="5 6" key="1">
    <citation type="journal article" date="2019" name="Environ. Microbiol.">
        <title>At the nexus of three kingdoms: the genome of the mycorrhizal fungus Gigaspora margarita provides insights into plant, endobacterial and fungal interactions.</title>
        <authorList>
            <person name="Venice F."/>
            <person name="Ghignone S."/>
            <person name="Salvioli di Fossalunga A."/>
            <person name="Amselem J."/>
            <person name="Novero M."/>
            <person name="Xianan X."/>
            <person name="Sedzielewska Toro K."/>
            <person name="Morin E."/>
            <person name="Lipzen A."/>
            <person name="Grigoriev I.V."/>
            <person name="Henrissat B."/>
            <person name="Martin F.M."/>
            <person name="Bonfante P."/>
        </authorList>
    </citation>
    <scope>NUCLEOTIDE SEQUENCE [LARGE SCALE GENOMIC DNA]</scope>
    <source>
        <strain evidence="5 6">BEG34</strain>
    </source>
</reference>
<evidence type="ECO:0000313" key="5">
    <source>
        <dbReference type="EMBL" id="KAF0534782.1"/>
    </source>
</evidence>
<organism evidence="5 6">
    <name type="scientific">Gigaspora margarita</name>
    <dbReference type="NCBI Taxonomy" id="4874"/>
    <lineage>
        <taxon>Eukaryota</taxon>
        <taxon>Fungi</taxon>
        <taxon>Fungi incertae sedis</taxon>
        <taxon>Mucoromycota</taxon>
        <taxon>Glomeromycotina</taxon>
        <taxon>Glomeromycetes</taxon>
        <taxon>Diversisporales</taxon>
        <taxon>Gigasporaceae</taxon>
        <taxon>Gigaspora</taxon>
    </lineage>
</organism>
<dbReference type="SMART" id="SM00398">
    <property type="entry name" value="HMG"/>
    <property type="match status" value="1"/>
</dbReference>
<dbReference type="Gene3D" id="1.10.30.10">
    <property type="entry name" value="High mobility group box domain"/>
    <property type="match status" value="1"/>
</dbReference>
<dbReference type="PANTHER" id="PTHR10270">
    <property type="entry name" value="SOX TRANSCRIPTION FACTOR"/>
    <property type="match status" value="1"/>
</dbReference>
<dbReference type="InterPro" id="IPR009071">
    <property type="entry name" value="HMG_box_dom"/>
</dbReference>
<evidence type="ECO:0000256" key="2">
    <source>
        <dbReference type="ARBA" id="ARBA00023163"/>
    </source>
</evidence>
<dbReference type="CDD" id="cd01389">
    <property type="entry name" value="HMG-box_ROX1-like"/>
    <property type="match status" value="1"/>
</dbReference>
<dbReference type="GO" id="GO:0030154">
    <property type="term" value="P:cell differentiation"/>
    <property type="evidence" value="ECO:0007669"/>
    <property type="project" value="TreeGrafter"/>
</dbReference>
<evidence type="ECO:0000256" key="1">
    <source>
        <dbReference type="ARBA" id="ARBA00023125"/>
    </source>
</evidence>
<keyword evidence="3" id="KW-0539">Nucleus</keyword>
<feature type="domain" description="HMG box" evidence="4">
    <location>
        <begin position="99"/>
        <end position="167"/>
    </location>
</feature>
<dbReference type="PROSITE" id="PS50118">
    <property type="entry name" value="HMG_BOX_2"/>
    <property type="match status" value="1"/>
</dbReference>
<dbReference type="SUPFAM" id="SSF47095">
    <property type="entry name" value="HMG-box"/>
    <property type="match status" value="1"/>
</dbReference>
<dbReference type="InterPro" id="IPR036910">
    <property type="entry name" value="HMG_box_dom_sf"/>
</dbReference>
<keyword evidence="2" id="KW-0804">Transcription</keyword>
<keyword evidence="6" id="KW-1185">Reference proteome</keyword>
<evidence type="ECO:0000256" key="3">
    <source>
        <dbReference type="PROSITE-ProRule" id="PRU00267"/>
    </source>
</evidence>
<feature type="DNA-binding region" description="HMG box" evidence="3">
    <location>
        <begin position="99"/>
        <end position="167"/>
    </location>
</feature>
<evidence type="ECO:0000313" key="6">
    <source>
        <dbReference type="Proteomes" id="UP000439903"/>
    </source>
</evidence>
<comment type="caution">
    <text evidence="5">The sequence shown here is derived from an EMBL/GenBank/DDBJ whole genome shotgun (WGS) entry which is preliminary data.</text>
</comment>
<gene>
    <name evidence="5" type="ORF">F8M41_009836</name>
</gene>
<protein>
    <submittedName>
        <fullName evidence="5">MATA-HMG</fullName>
    </submittedName>
</protein>
<dbReference type="AlphaFoldDB" id="A0A8H4EQH3"/>
<keyword evidence="1 3" id="KW-0238">DNA-binding</keyword>
<dbReference type="GO" id="GO:0000978">
    <property type="term" value="F:RNA polymerase II cis-regulatory region sequence-specific DNA binding"/>
    <property type="evidence" value="ECO:0007669"/>
    <property type="project" value="TreeGrafter"/>
</dbReference>